<dbReference type="GO" id="GO:0008745">
    <property type="term" value="F:N-acetylmuramoyl-L-alanine amidase activity"/>
    <property type="evidence" value="ECO:0007669"/>
    <property type="project" value="UniProtKB-EC"/>
</dbReference>
<dbReference type="EMBL" id="QFOT01000002">
    <property type="protein sequence ID" value="PZP57415.1"/>
    <property type="molecule type" value="Genomic_DNA"/>
</dbReference>
<feature type="signal peptide" evidence="5">
    <location>
        <begin position="1"/>
        <end position="19"/>
    </location>
</feature>
<dbReference type="SUPFAM" id="SSF53187">
    <property type="entry name" value="Zn-dependent exopeptidases"/>
    <property type="match status" value="1"/>
</dbReference>
<dbReference type="GO" id="GO:0030288">
    <property type="term" value="C:outer membrane-bounded periplasmic space"/>
    <property type="evidence" value="ECO:0007669"/>
    <property type="project" value="TreeGrafter"/>
</dbReference>
<dbReference type="SMART" id="SM00646">
    <property type="entry name" value="Ami_3"/>
    <property type="match status" value="1"/>
</dbReference>
<dbReference type="InterPro" id="IPR021731">
    <property type="entry name" value="AMIN_dom"/>
</dbReference>
<feature type="domain" description="MurNAc-LAA" evidence="6">
    <location>
        <begin position="267"/>
        <end position="423"/>
    </location>
</feature>
<evidence type="ECO:0000256" key="1">
    <source>
        <dbReference type="ARBA" id="ARBA00001561"/>
    </source>
</evidence>
<feature type="chain" id="PRO_5016127481" description="N-acetylmuramoyl-L-alanine amidase" evidence="5">
    <location>
        <begin position="20"/>
        <end position="435"/>
    </location>
</feature>
<name>A0A2W5FN79_9BACT</name>
<protein>
    <recommendedName>
        <fullName evidence="2">N-acetylmuramoyl-L-alanine amidase</fullName>
        <ecNumber evidence="2">3.5.1.28</ecNumber>
    </recommendedName>
</protein>
<reference evidence="7 8" key="1">
    <citation type="submission" date="2017-08" db="EMBL/GenBank/DDBJ databases">
        <title>Infants hospitalized years apart are colonized by the same room-sourced microbial strains.</title>
        <authorList>
            <person name="Brooks B."/>
            <person name="Olm M.R."/>
            <person name="Firek B.A."/>
            <person name="Baker R."/>
            <person name="Thomas B.C."/>
            <person name="Morowitz M.J."/>
            <person name="Banfield J.F."/>
        </authorList>
    </citation>
    <scope>NUCLEOTIDE SEQUENCE [LARGE SCALE GENOMIC DNA]</scope>
    <source>
        <strain evidence="7">S2_006_000_R2_64</strain>
    </source>
</reference>
<organism evidence="7 8">
    <name type="scientific">Micavibrio aeruginosavorus</name>
    <dbReference type="NCBI Taxonomy" id="349221"/>
    <lineage>
        <taxon>Bacteria</taxon>
        <taxon>Pseudomonadati</taxon>
        <taxon>Bdellovibrionota</taxon>
        <taxon>Bdellovibrionia</taxon>
        <taxon>Bdellovibrionales</taxon>
        <taxon>Pseudobdellovibrionaceae</taxon>
        <taxon>Micavibrio</taxon>
    </lineage>
</organism>
<evidence type="ECO:0000313" key="7">
    <source>
        <dbReference type="EMBL" id="PZP57415.1"/>
    </source>
</evidence>
<sequence length="435" mass="47632">MRFFLLLIPFLFFCLPAFALEVNGVRFGTHADKQRIVIELSKPAPFKAYVLENPSRIIVDLPDFSWKVGTIQKPVKSAIADIRHGNIGKGQSRIVLQANSGISILSSFILPKDSSQPSRIVIDFRPSGSSSIQANKDERPRSASTVQNLAAKFPPPVTPPKPQKAKSVAAHEAVKNSQNLHEEAFAYRDIPSFEEQPQPKNSQKPLIIIDPGHGGQDPGARAANGAYEKTIVLAVAMELKQQLLNSGQYRVQMTRDTDVFIPLKERVKFARRNGGDLFISLHADSISNSTVSGASVYTLSDTASDKEAEKLAERENKSDAIAGVNLAGQDNDVANILIDLASRDTMNQSRYLANTVVTTMPGKGVEMLSRKPHRSAGFAVLKAMDIPSILVEMGYLTNMNEAMKLSTKEYRVKVARGLKSSVDAYFTKVAKLNTP</sequence>
<dbReference type="EC" id="3.5.1.28" evidence="2"/>
<evidence type="ECO:0000256" key="5">
    <source>
        <dbReference type="SAM" id="SignalP"/>
    </source>
</evidence>
<dbReference type="PANTHER" id="PTHR30404:SF0">
    <property type="entry name" value="N-ACETYLMURAMOYL-L-ALANINE AMIDASE AMIC"/>
    <property type="match status" value="1"/>
</dbReference>
<dbReference type="Proteomes" id="UP000249739">
    <property type="component" value="Unassembled WGS sequence"/>
</dbReference>
<comment type="caution">
    <text evidence="7">The sequence shown here is derived from an EMBL/GenBank/DDBJ whole genome shotgun (WGS) entry which is preliminary data.</text>
</comment>
<dbReference type="AlphaFoldDB" id="A0A2W5FN79"/>
<evidence type="ECO:0000256" key="4">
    <source>
        <dbReference type="SAM" id="MobiDB-lite"/>
    </source>
</evidence>
<dbReference type="FunFam" id="3.40.630.40:FF:000005">
    <property type="entry name" value="N-acetylmuramoyl-L-alanine amidase (AmiA)"/>
    <property type="match status" value="1"/>
</dbReference>
<feature type="region of interest" description="Disordered" evidence="4">
    <location>
        <begin position="125"/>
        <end position="145"/>
    </location>
</feature>
<dbReference type="InterPro" id="IPR002508">
    <property type="entry name" value="MurNAc-LAA_cat"/>
</dbReference>
<evidence type="ECO:0000259" key="6">
    <source>
        <dbReference type="SMART" id="SM00646"/>
    </source>
</evidence>
<evidence type="ECO:0000313" key="8">
    <source>
        <dbReference type="Proteomes" id="UP000249739"/>
    </source>
</evidence>
<keyword evidence="3" id="KW-0378">Hydrolase</keyword>
<comment type="catalytic activity">
    <reaction evidence="1">
        <text>Hydrolyzes the link between N-acetylmuramoyl residues and L-amino acid residues in certain cell-wall glycopeptides.</text>
        <dbReference type="EC" id="3.5.1.28"/>
    </reaction>
</comment>
<dbReference type="Gene3D" id="3.40.630.40">
    <property type="entry name" value="Zn-dependent exopeptidases"/>
    <property type="match status" value="1"/>
</dbReference>
<dbReference type="CDD" id="cd02696">
    <property type="entry name" value="MurNAc-LAA"/>
    <property type="match status" value="1"/>
</dbReference>
<evidence type="ECO:0000256" key="3">
    <source>
        <dbReference type="ARBA" id="ARBA00022801"/>
    </source>
</evidence>
<dbReference type="InterPro" id="IPR050695">
    <property type="entry name" value="N-acetylmuramoyl_amidase_3"/>
</dbReference>
<proteinExistence type="predicted"/>
<dbReference type="Gene3D" id="2.60.40.3500">
    <property type="match status" value="1"/>
</dbReference>
<gene>
    <name evidence="7" type="ORF">DI586_00555</name>
</gene>
<keyword evidence="5" id="KW-0732">Signal</keyword>
<dbReference type="GO" id="GO:0009253">
    <property type="term" value="P:peptidoglycan catabolic process"/>
    <property type="evidence" value="ECO:0007669"/>
    <property type="project" value="InterPro"/>
</dbReference>
<dbReference type="PANTHER" id="PTHR30404">
    <property type="entry name" value="N-ACETYLMURAMOYL-L-ALANINE AMIDASE"/>
    <property type="match status" value="1"/>
</dbReference>
<dbReference type="Pfam" id="PF11741">
    <property type="entry name" value="AMIN"/>
    <property type="match status" value="1"/>
</dbReference>
<accession>A0A2W5FN79</accession>
<dbReference type="Pfam" id="PF01520">
    <property type="entry name" value="Amidase_3"/>
    <property type="match status" value="1"/>
</dbReference>
<evidence type="ECO:0000256" key="2">
    <source>
        <dbReference type="ARBA" id="ARBA00011901"/>
    </source>
</evidence>